<name>A0AAV7I913_COTGL</name>
<sequence>MFPKILGKRFKPEDSSKDGSGQEKKRKIDLHNMSKVPNLSAQALGNISPIQENNDSLLHGFNRRQVPDDRKSVLPNLDNAIRELKNLKDSPNFRDILISYLQSTPILEYYPLATIKIKFSVAFGADKKKALDDTMMDCGGDGGVSDLSDLTTDISDTSENIRVAAERLLNLLGVEDEDDDFLSSEDEGVELDIDDEDDDVIFSDDENNRLLQQLANSLAEELKASSHRQSSPSASSLAPPASSATRKHQSYHADLEDLELDYRSHKRLKVDNVQNSSPVCSWNTGWDACATEAVRYLMEEEGLAGHHPTVLALKNHLALQRNLSAYKT</sequence>
<feature type="region of interest" description="Disordered" evidence="1">
    <location>
        <begin position="222"/>
        <end position="249"/>
    </location>
</feature>
<comment type="caution">
    <text evidence="2">The sequence shown here is derived from an EMBL/GenBank/DDBJ whole genome shotgun (WGS) entry which is preliminary data.</text>
</comment>
<dbReference type="EMBL" id="JAHXZJ010002237">
    <property type="protein sequence ID" value="KAH0547162.1"/>
    <property type="molecule type" value="Genomic_DNA"/>
</dbReference>
<reference evidence="2 3" key="1">
    <citation type="journal article" date="2021" name="J. Hered.">
        <title>A chromosome-level genome assembly of the parasitoid wasp, Cotesia glomerata (Hymenoptera: Braconidae).</title>
        <authorList>
            <person name="Pinto B.J."/>
            <person name="Weis J.J."/>
            <person name="Gamble T."/>
            <person name="Ode P.J."/>
            <person name="Paul R."/>
            <person name="Zaspel J.M."/>
        </authorList>
    </citation>
    <scope>NUCLEOTIDE SEQUENCE [LARGE SCALE GENOMIC DNA]</scope>
    <source>
        <strain evidence="2">CgM1</strain>
    </source>
</reference>
<evidence type="ECO:0000256" key="1">
    <source>
        <dbReference type="SAM" id="MobiDB-lite"/>
    </source>
</evidence>
<protein>
    <submittedName>
        <fullName evidence="2">Uncharacterized protein</fullName>
    </submittedName>
</protein>
<evidence type="ECO:0000313" key="3">
    <source>
        <dbReference type="Proteomes" id="UP000826195"/>
    </source>
</evidence>
<feature type="compositionally biased region" description="Low complexity" evidence="1">
    <location>
        <begin position="227"/>
        <end position="244"/>
    </location>
</feature>
<proteinExistence type="predicted"/>
<keyword evidence="3" id="KW-1185">Reference proteome</keyword>
<gene>
    <name evidence="2" type="ORF">KQX54_017330</name>
</gene>
<feature type="region of interest" description="Disordered" evidence="1">
    <location>
        <begin position="1"/>
        <end position="34"/>
    </location>
</feature>
<dbReference type="SUPFAM" id="SSF158457">
    <property type="entry name" value="Orange domain-like"/>
    <property type="match status" value="1"/>
</dbReference>
<dbReference type="AlphaFoldDB" id="A0AAV7I913"/>
<organism evidence="2 3">
    <name type="scientific">Cotesia glomerata</name>
    <name type="common">Lepidopteran parasitic wasp</name>
    <name type="synonym">Apanteles glomeratus</name>
    <dbReference type="NCBI Taxonomy" id="32391"/>
    <lineage>
        <taxon>Eukaryota</taxon>
        <taxon>Metazoa</taxon>
        <taxon>Ecdysozoa</taxon>
        <taxon>Arthropoda</taxon>
        <taxon>Hexapoda</taxon>
        <taxon>Insecta</taxon>
        <taxon>Pterygota</taxon>
        <taxon>Neoptera</taxon>
        <taxon>Endopterygota</taxon>
        <taxon>Hymenoptera</taxon>
        <taxon>Apocrita</taxon>
        <taxon>Ichneumonoidea</taxon>
        <taxon>Braconidae</taxon>
        <taxon>Microgastrinae</taxon>
        <taxon>Cotesia</taxon>
    </lineage>
</organism>
<dbReference type="Proteomes" id="UP000826195">
    <property type="component" value="Unassembled WGS sequence"/>
</dbReference>
<evidence type="ECO:0000313" key="2">
    <source>
        <dbReference type="EMBL" id="KAH0547162.1"/>
    </source>
</evidence>
<accession>A0AAV7I913</accession>
<feature type="compositionally biased region" description="Basic and acidic residues" evidence="1">
    <location>
        <begin position="10"/>
        <end position="23"/>
    </location>
</feature>